<proteinExistence type="predicted"/>
<protein>
    <submittedName>
        <fullName evidence="1">Uncharacterized protein</fullName>
    </submittedName>
</protein>
<comment type="caution">
    <text evidence="1">The sequence shown here is derived from an EMBL/GenBank/DDBJ whole genome shotgun (WGS) entry which is preliminary data.</text>
</comment>
<accession>A0A3E0MF16</accession>
<dbReference type="Proteomes" id="UP000257002">
    <property type="component" value="Unassembled WGS sequence"/>
</dbReference>
<organism evidence="1 2">
    <name type="scientific">Microcystis wesenbergii TW10</name>
    <dbReference type="NCBI Taxonomy" id="2060474"/>
    <lineage>
        <taxon>Bacteria</taxon>
        <taxon>Bacillati</taxon>
        <taxon>Cyanobacteriota</taxon>
        <taxon>Cyanophyceae</taxon>
        <taxon>Oscillatoriophycideae</taxon>
        <taxon>Chroococcales</taxon>
        <taxon>Microcystaceae</taxon>
        <taxon>Microcystis</taxon>
    </lineage>
</organism>
<sequence length="62" mass="6930">MAEITGYSLNWLYELVWGYNRLGPASLGDKRQNNAGRTPLLNDQQQALLWQALQEPPSDGGL</sequence>
<evidence type="ECO:0000313" key="2">
    <source>
        <dbReference type="Proteomes" id="UP000257002"/>
    </source>
</evidence>
<name>A0A3E0MF16_9CHRO</name>
<reference evidence="1 2" key="1">
    <citation type="submission" date="2017-10" db="EMBL/GenBank/DDBJ databases">
        <title>A large-scale comparative metagenomic study reveals the eutrophication-driven functional interactions in six Microcystis-epibionts communities.</title>
        <authorList>
            <person name="Li Q."/>
            <person name="Lin F."/>
        </authorList>
    </citation>
    <scope>NUCLEOTIDE SEQUENCE [LARGE SCALE GENOMIC DNA]</scope>
    <source>
        <strain evidence="1">TW10</strain>
    </source>
</reference>
<dbReference type="AlphaFoldDB" id="A0A3E0MF16"/>
<evidence type="ECO:0000313" key="1">
    <source>
        <dbReference type="EMBL" id="REJ58361.1"/>
    </source>
</evidence>
<dbReference type="EMBL" id="QQWD01000001">
    <property type="protein sequence ID" value="REJ58361.1"/>
    <property type="molecule type" value="Genomic_DNA"/>
</dbReference>
<gene>
    <name evidence="1" type="ORF">DWQ51_01550</name>
</gene>